<protein>
    <submittedName>
        <fullName evidence="2">Uncharacterized protein</fullName>
    </submittedName>
</protein>
<comment type="caution">
    <text evidence="2">The sequence shown here is derived from an EMBL/GenBank/DDBJ whole genome shotgun (WGS) entry which is preliminary data.</text>
</comment>
<dbReference type="EMBL" id="BDIP01003429">
    <property type="protein sequence ID" value="GIQ87692.1"/>
    <property type="molecule type" value="Genomic_DNA"/>
</dbReference>
<organism evidence="2 3">
    <name type="scientific">Kipferlia bialata</name>
    <dbReference type="NCBI Taxonomy" id="797122"/>
    <lineage>
        <taxon>Eukaryota</taxon>
        <taxon>Metamonada</taxon>
        <taxon>Carpediemonas-like organisms</taxon>
        <taxon>Kipferlia</taxon>
    </lineage>
</organism>
<name>A0A9K3D2Y9_9EUKA</name>
<dbReference type="AlphaFoldDB" id="A0A9K3D2Y9"/>
<sequence length="246" mass="27267">VANRMREVALREKREEDERQAKEAAAVQDMELSDSRFDEDVSETPEPTEDESSASEFEASDRKEESVSEAVPWVEESEAPAPSVEEPQDVEPEYDALMPQGGEEAVGGWRMKMQHEIAKCNGWLKAHPASDTNPWGSCPSCQSELTQASTGYFFTGLPHPLSDVHIDTLLHRASQLTSSVLGYDAETMAGNNLQHANIPPAEVEQITRVCRDPKSLSAFEACLRDVYVNGIPCAECDKERADRVQQ</sequence>
<feature type="compositionally biased region" description="Acidic residues" evidence="1">
    <location>
        <begin position="40"/>
        <end position="53"/>
    </location>
</feature>
<accession>A0A9K3D2Y9</accession>
<evidence type="ECO:0000256" key="1">
    <source>
        <dbReference type="SAM" id="MobiDB-lite"/>
    </source>
</evidence>
<evidence type="ECO:0000313" key="2">
    <source>
        <dbReference type="EMBL" id="GIQ87692.1"/>
    </source>
</evidence>
<reference evidence="2 3" key="1">
    <citation type="journal article" date="2018" name="PLoS ONE">
        <title>The draft genome of Kipferlia bialata reveals reductive genome evolution in fornicate parasites.</title>
        <authorList>
            <person name="Tanifuji G."/>
            <person name="Takabayashi S."/>
            <person name="Kume K."/>
            <person name="Takagi M."/>
            <person name="Nakayama T."/>
            <person name="Kamikawa R."/>
            <person name="Inagaki Y."/>
            <person name="Hashimoto T."/>
        </authorList>
    </citation>
    <scope>NUCLEOTIDE SEQUENCE [LARGE SCALE GENOMIC DNA]</scope>
    <source>
        <strain evidence="2">NY0173</strain>
    </source>
</reference>
<feature type="region of interest" description="Disordered" evidence="1">
    <location>
        <begin position="1"/>
        <end position="89"/>
    </location>
</feature>
<keyword evidence="3" id="KW-1185">Reference proteome</keyword>
<feature type="compositionally biased region" description="Basic and acidic residues" evidence="1">
    <location>
        <begin position="1"/>
        <end position="22"/>
    </location>
</feature>
<evidence type="ECO:0000313" key="3">
    <source>
        <dbReference type="Proteomes" id="UP000265618"/>
    </source>
</evidence>
<feature type="non-terminal residue" evidence="2">
    <location>
        <position position="1"/>
    </location>
</feature>
<gene>
    <name evidence="2" type="ORF">KIPB_009786</name>
</gene>
<feature type="non-terminal residue" evidence="2">
    <location>
        <position position="246"/>
    </location>
</feature>
<proteinExistence type="predicted"/>
<dbReference type="Proteomes" id="UP000265618">
    <property type="component" value="Unassembled WGS sequence"/>
</dbReference>